<dbReference type="Proteomes" id="UP000188947">
    <property type="component" value="Unassembled WGS sequence"/>
</dbReference>
<dbReference type="GeneID" id="48544617"/>
<protein>
    <recommendedName>
        <fullName evidence="1">DUF7674 domain-containing protein</fullName>
    </recommendedName>
</protein>
<sequence length="132" mass="15776">MMHDKMVKINKKVATEYLKIFYPTIRTEITQLSTGNNFAGIMQAIINHMKLLLKESGVSIISYHMKSMEWLYRNGNSYIKDMIENLFIRSFESLKKLCEHQQWETLYQYIPVKFQEIHLEQIRQDELIINKG</sequence>
<dbReference type="AlphaFoldDB" id="A0A1V3U503"/>
<keyword evidence="3" id="KW-1185">Reference proteome</keyword>
<name>A0A1V3U503_ELIME</name>
<dbReference type="RefSeq" id="WP_016199194.1">
    <property type="nucleotide sequence ID" value="NZ_CP014338.1"/>
</dbReference>
<organism evidence="2 3">
    <name type="scientific">Elizabethkingia meningoseptica</name>
    <name type="common">Chryseobacterium meningosepticum</name>
    <dbReference type="NCBI Taxonomy" id="238"/>
    <lineage>
        <taxon>Bacteria</taxon>
        <taxon>Pseudomonadati</taxon>
        <taxon>Bacteroidota</taxon>
        <taxon>Flavobacteriia</taxon>
        <taxon>Flavobacteriales</taxon>
        <taxon>Weeksellaceae</taxon>
        <taxon>Elizabethkingia</taxon>
    </lineage>
</organism>
<evidence type="ECO:0000313" key="2">
    <source>
        <dbReference type="EMBL" id="OOH98118.1"/>
    </source>
</evidence>
<feature type="domain" description="DUF7674" evidence="1">
    <location>
        <begin position="16"/>
        <end position="122"/>
    </location>
</feature>
<dbReference type="InterPro" id="IPR056091">
    <property type="entry name" value="DUF7674"/>
</dbReference>
<dbReference type="Pfam" id="PF24722">
    <property type="entry name" value="DUF7674"/>
    <property type="match status" value="1"/>
</dbReference>
<gene>
    <name evidence="2" type="ORF">BMF97_02300</name>
</gene>
<dbReference type="OrthoDB" id="1266846at2"/>
<dbReference type="EMBL" id="MPOG01000001">
    <property type="protein sequence ID" value="OOH98118.1"/>
    <property type="molecule type" value="Genomic_DNA"/>
</dbReference>
<reference evidence="2 3" key="1">
    <citation type="submission" date="2016-11" db="EMBL/GenBank/DDBJ databases">
        <title>Genome sequence and comparative genomic analysis of clinical strain Elizabethkingia meningoseptica 61421 PRCM.</title>
        <authorList>
            <person name="Wang M."/>
            <person name="Hu S."/>
            <person name="Cao L."/>
            <person name="Jiang T."/>
            <person name="Zhou Y."/>
            <person name="Ming D."/>
        </authorList>
    </citation>
    <scope>NUCLEOTIDE SEQUENCE [LARGE SCALE GENOMIC DNA]</scope>
    <source>
        <strain evidence="2 3">61421 PRCM</strain>
    </source>
</reference>
<evidence type="ECO:0000259" key="1">
    <source>
        <dbReference type="Pfam" id="PF24722"/>
    </source>
</evidence>
<dbReference type="KEGG" id="emg:BBD33_00095"/>
<dbReference type="eggNOG" id="ENOG50335PU">
    <property type="taxonomic scope" value="Bacteria"/>
</dbReference>
<comment type="caution">
    <text evidence="2">The sequence shown here is derived from an EMBL/GenBank/DDBJ whole genome shotgun (WGS) entry which is preliminary data.</text>
</comment>
<proteinExistence type="predicted"/>
<accession>A0A1V3U503</accession>
<evidence type="ECO:0000313" key="3">
    <source>
        <dbReference type="Proteomes" id="UP000188947"/>
    </source>
</evidence>